<accession>A0A4S3KRV0</accession>
<dbReference type="STRING" id="993689.GCA_002077135_00802"/>
<evidence type="ECO:0000313" key="2">
    <source>
        <dbReference type="EMBL" id="THD11835.1"/>
    </source>
</evidence>
<reference evidence="2 3" key="1">
    <citation type="submission" date="2017-02" db="EMBL/GenBank/DDBJ databases">
        <title>Whole genome sequencing of Metallibacterium scheffleri DSM 24874 (T).</title>
        <authorList>
            <person name="Kumar S."/>
            <person name="Patil P."/>
            <person name="Patil P.B."/>
        </authorList>
    </citation>
    <scope>NUCLEOTIDE SEQUENCE [LARGE SCALE GENOMIC DNA]</scope>
    <source>
        <strain evidence="2 3">DSM 24874</strain>
    </source>
</reference>
<evidence type="ECO:0000256" key="1">
    <source>
        <dbReference type="SAM" id="Phobius"/>
    </source>
</evidence>
<dbReference type="EMBL" id="MWQO01000006">
    <property type="protein sequence ID" value="THD11835.1"/>
    <property type="molecule type" value="Genomic_DNA"/>
</dbReference>
<gene>
    <name evidence="2" type="ORF">B1806_01780</name>
</gene>
<protein>
    <recommendedName>
        <fullName evidence="4">Phage holin family protein</fullName>
    </recommendedName>
</protein>
<proteinExistence type="predicted"/>
<organism evidence="2 3">
    <name type="scientific">Metallibacterium scheffleri</name>
    <dbReference type="NCBI Taxonomy" id="993689"/>
    <lineage>
        <taxon>Bacteria</taxon>
        <taxon>Pseudomonadati</taxon>
        <taxon>Pseudomonadota</taxon>
        <taxon>Gammaproteobacteria</taxon>
        <taxon>Lysobacterales</taxon>
        <taxon>Rhodanobacteraceae</taxon>
        <taxon>Metallibacterium</taxon>
    </lineage>
</organism>
<dbReference type="InterPro" id="IPR009937">
    <property type="entry name" value="Phage_holin_3_6"/>
</dbReference>
<feature type="transmembrane region" description="Helical" evidence="1">
    <location>
        <begin position="96"/>
        <end position="115"/>
    </location>
</feature>
<sequence length="147" mass="15182">MTEAEEPAAQVDTTQAPIITAPAPTDTCTAVPGALDAVIEMGAALLGLARLEAGRAGRGLLWALLFGIAIVVLVASGLLLLVALLLLGLVHASGSLVLALVLTILVLIVGVWLLLRGLRRVLRPLSLPATRAELRAVLEPLRSKPPA</sequence>
<dbReference type="AlphaFoldDB" id="A0A4S3KRV0"/>
<evidence type="ECO:0000313" key="3">
    <source>
        <dbReference type="Proteomes" id="UP000307749"/>
    </source>
</evidence>
<dbReference type="RefSeq" id="WP_081126183.1">
    <property type="nucleotide sequence ID" value="NZ_DAHXOC010000004.1"/>
</dbReference>
<keyword evidence="1" id="KW-1133">Transmembrane helix</keyword>
<keyword evidence="1" id="KW-0472">Membrane</keyword>
<feature type="transmembrane region" description="Helical" evidence="1">
    <location>
        <begin position="60"/>
        <end position="90"/>
    </location>
</feature>
<keyword evidence="3" id="KW-1185">Reference proteome</keyword>
<dbReference type="Proteomes" id="UP000307749">
    <property type="component" value="Unassembled WGS sequence"/>
</dbReference>
<evidence type="ECO:0008006" key="4">
    <source>
        <dbReference type="Google" id="ProtNLM"/>
    </source>
</evidence>
<keyword evidence="1" id="KW-0812">Transmembrane</keyword>
<dbReference type="Pfam" id="PF07332">
    <property type="entry name" value="Phage_holin_3_6"/>
    <property type="match status" value="1"/>
</dbReference>
<name>A0A4S3KRV0_9GAMM</name>
<comment type="caution">
    <text evidence="2">The sequence shown here is derived from an EMBL/GenBank/DDBJ whole genome shotgun (WGS) entry which is preliminary data.</text>
</comment>